<dbReference type="PROSITE" id="PS50977">
    <property type="entry name" value="HTH_TETR_2"/>
    <property type="match status" value="1"/>
</dbReference>
<dbReference type="SUPFAM" id="SSF46689">
    <property type="entry name" value="Homeodomain-like"/>
    <property type="match status" value="1"/>
</dbReference>
<accession>A0ABT4VN23</accession>
<dbReference type="Pfam" id="PF00440">
    <property type="entry name" value="TetR_N"/>
    <property type="match status" value="1"/>
</dbReference>
<feature type="DNA-binding region" description="H-T-H motif" evidence="4">
    <location>
        <begin position="71"/>
        <end position="90"/>
    </location>
</feature>
<evidence type="ECO:0000313" key="6">
    <source>
        <dbReference type="EMBL" id="MDA4846071.1"/>
    </source>
</evidence>
<evidence type="ECO:0000259" key="5">
    <source>
        <dbReference type="PROSITE" id="PS50977"/>
    </source>
</evidence>
<keyword evidence="1" id="KW-0805">Transcription regulation</keyword>
<reference evidence="6" key="1">
    <citation type="submission" date="2022-11" db="EMBL/GenBank/DDBJ databases">
        <title>Hoeflea poritis sp. nov., isolated from scleractinian coral Porites lutea.</title>
        <authorList>
            <person name="Zhang G."/>
            <person name="Wei Q."/>
            <person name="Cai L."/>
        </authorList>
    </citation>
    <scope>NUCLEOTIDE SEQUENCE</scope>
    <source>
        <strain evidence="6">E7-10</strain>
    </source>
</reference>
<protein>
    <submittedName>
        <fullName evidence="6">TetR/AcrR family transcriptional regulator</fullName>
    </submittedName>
</protein>
<dbReference type="PRINTS" id="PR00455">
    <property type="entry name" value="HTHTETR"/>
</dbReference>
<evidence type="ECO:0000313" key="7">
    <source>
        <dbReference type="Proteomes" id="UP001148313"/>
    </source>
</evidence>
<sequence>MWRIRPIEFLPRMNGGIPWPPLQFDFSTTIVDLSKIDNIKLFVNKKTMKNREQIIEAAIGVISRYGVKRTTMSDVAAEAKIVRQTLYNLYANKEDLLRAMMRHIGEQSVASIRSETEEADDLATKLDIFFLHFVVKPYEWLQSSPDAKDIVDGFNDAARDELAKSYENHRAVLQDLLKPYKDRIEQAGLKLPALADTIQTAAKGAKSSARDKRHLKALLDSLKIMVLTLVGEDPPRR</sequence>
<evidence type="ECO:0000256" key="3">
    <source>
        <dbReference type="ARBA" id="ARBA00023163"/>
    </source>
</evidence>
<dbReference type="PANTHER" id="PTHR30055">
    <property type="entry name" value="HTH-TYPE TRANSCRIPTIONAL REGULATOR RUTR"/>
    <property type="match status" value="1"/>
</dbReference>
<feature type="domain" description="HTH tetR-type" evidence="5">
    <location>
        <begin position="48"/>
        <end position="108"/>
    </location>
</feature>
<evidence type="ECO:0000256" key="1">
    <source>
        <dbReference type="ARBA" id="ARBA00023015"/>
    </source>
</evidence>
<organism evidence="6 7">
    <name type="scientific">Hoeflea poritis</name>
    <dbReference type="NCBI Taxonomy" id="2993659"/>
    <lineage>
        <taxon>Bacteria</taxon>
        <taxon>Pseudomonadati</taxon>
        <taxon>Pseudomonadota</taxon>
        <taxon>Alphaproteobacteria</taxon>
        <taxon>Hyphomicrobiales</taxon>
        <taxon>Rhizobiaceae</taxon>
        <taxon>Hoeflea</taxon>
    </lineage>
</organism>
<dbReference type="Proteomes" id="UP001148313">
    <property type="component" value="Unassembled WGS sequence"/>
</dbReference>
<dbReference type="InterPro" id="IPR050109">
    <property type="entry name" value="HTH-type_TetR-like_transc_reg"/>
</dbReference>
<dbReference type="PANTHER" id="PTHR30055:SF234">
    <property type="entry name" value="HTH-TYPE TRANSCRIPTIONAL REGULATOR BETI"/>
    <property type="match status" value="1"/>
</dbReference>
<dbReference type="EMBL" id="JAPJZH010000006">
    <property type="protein sequence ID" value="MDA4846071.1"/>
    <property type="molecule type" value="Genomic_DNA"/>
</dbReference>
<comment type="caution">
    <text evidence="6">The sequence shown here is derived from an EMBL/GenBank/DDBJ whole genome shotgun (WGS) entry which is preliminary data.</text>
</comment>
<dbReference type="InterPro" id="IPR009057">
    <property type="entry name" value="Homeodomain-like_sf"/>
</dbReference>
<evidence type="ECO:0000256" key="2">
    <source>
        <dbReference type="ARBA" id="ARBA00023125"/>
    </source>
</evidence>
<evidence type="ECO:0000256" key="4">
    <source>
        <dbReference type="PROSITE-ProRule" id="PRU00335"/>
    </source>
</evidence>
<name>A0ABT4VN23_9HYPH</name>
<dbReference type="InterPro" id="IPR001647">
    <property type="entry name" value="HTH_TetR"/>
</dbReference>
<dbReference type="RefSeq" id="WP_271089789.1">
    <property type="nucleotide sequence ID" value="NZ_JAPJZH010000006.1"/>
</dbReference>
<gene>
    <name evidence="6" type="ORF">OOZ53_11970</name>
</gene>
<keyword evidence="7" id="KW-1185">Reference proteome</keyword>
<proteinExistence type="predicted"/>
<dbReference type="Gene3D" id="1.10.357.10">
    <property type="entry name" value="Tetracycline Repressor, domain 2"/>
    <property type="match status" value="1"/>
</dbReference>
<keyword evidence="2 4" id="KW-0238">DNA-binding</keyword>
<keyword evidence="3" id="KW-0804">Transcription</keyword>